<feature type="region of interest" description="Disordered" evidence="1">
    <location>
        <begin position="169"/>
        <end position="378"/>
    </location>
</feature>
<dbReference type="PANTHER" id="PTHR21566:SF6">
    <property type="entry name" value="TRANSMEMBRANE PROTEIN"/>
    <property type="match status" value="1"/>
</dbReference>
<accession>A0A2G5TEQ1</accession>
<name>A0A2G5TEQ1_9PELO</name>
<proteinExistence type="predicted"/>
<keyword evidence="2" id="KW-1133">Transmembrane helix</keyword>
<feature type="transmembrane region" description="Helical" evidence="2">
    <location>
        <begin position="146"/>
        <end position="165"/>
    </location>
</feature>
<feature type="compositionally biased region" description="Basic and acidic residues" evidence="1">
    <location>
        <begin position="304"/>
        <end position="325"/>
    </location>
</feature>
<sequence length="567" mass="66796">MQSLESLTNFNFHPFHIIAIIAPVITNVGKDRFDYNLSENQVIRNAKIDLENFRARPKPHDLFYYFYHSDTSSDSSNIFSIRDDPEVSIPSSTSFFTLFFAMCPIPPPEIFLNKFQLYRRFPYCFQWICVITVCFCKCPMFCLKKLLSFFLAIFCCPCTTFFRWMRPKSRGVPESDPENPPHESRSRNHVRTHGYTNYGANSENDDTVSRSPDHTEPSKIHENGFTKHNPSGKSEPKPSTPPEETLKNNQADSPSFSVFDESLKQMQTVTEDPIDTHKEKEEEKEDVEEYEKEMKSITSNNDDEEHKKRMEEISKLQQQQEEHYNSLKNEQPPSDSENEEIQKREQDFQNQIKEQNRKFEEEMEEKRRKRRERQEEWDREFQEMKKESQQRMSVLLQCIRMKLRFEEKEQEWGDFLKAIRSPLIKITNSYYDVQNEFRKLTDVDDVLTEIRFFAKQVCSGQKMLAKAYDYLEGLSGDYDDRIFLKMIMKSISVQGEKCDAIGDALLKLSSSPSDVENQKECNKVVAELDAYAIPTTDRLKKDSANARTEDYEDMEPSPYPEWSQFFS</sequence>
<feature type="compositionally biased region" description="Polar residues" evidence="1">
    <location>
        <begin position="326"/>
        <end position="335"/>
    </location>
</feature>
<dbReference type="PANTHER" id="PTHR21566">
    <property type="entry name" value="CILIA- AND FLAGELLA-ASSOCIATED PROTEIN 251-LIKE-RELATED-RELATED"/>
    <property type="match status" value="1"/>
</dbReference>
<feature type="compositionally biased region" description="Basic and acidic residues" evidence="1">
    <location>
        <begin position="539"/>
        <end position="549"/>
    </location>
</feature>
<keyword evidence="4" id="KW-1185">Reference proteome</keyword>
<evidence type="ECO:0000313" key="4">
    <source>
        <dbReference type="Proteomes" id="UP000230233"/>
    </source>
</evidence>
<keyword evidence="2" id="KW-0812">Transmembrane</keyword>
<comment type="caution">
    <text evidence="3">The sequence shown here is derived from an EMBL/GenBank/DDBJ whole genome shotgun (WGS) entry which is preliminary data.</text>
</comment>
<gene>
    <name evidence="3" type="primary">Cni-Y2H9A.4</name>
    <name evidence="3" type="synonym">Cnig_chr_V.g18549</name>
    <name evidence="3" type="ORF">B9Z55_018549</name>
</gene>
<dbReference type="Proteomes" id="UP000230233">
    <property type="component" value="Chromosome V"/>
</dbReference>
<dbReference type="EMBL" id="PDUG01000005">
    <property type="protein sequence ID" value="PIC25730.1"/>
    <property type="molecule type" value="Genomic_DNA"/>
</dbReference>
<dbReference type="OrthoDB" id="5877453at2759"/>
<dbReference type="InterPro" id="IPR007883">
    <property type="entry name" value="DUF713"/>
</dbReference>
<evidence type="ECO:0000256" key="2">
    <source>
        <dbReference type="SAM" id="Phobius"/>
    </source>
</evidence>
<keyword evidence="2" id="KW-0472">Membrane</keyword>
<feature type="compositionally biased region" description="Basic and acidic residues" evidence="1">
    <location>
        <begin position="207"/>
        <end position="225"/>
    </location>
</feature>
<evidence type="ECO:0000256" key="1">
    <source>
        <dbReference type="SAM" id="MobiDB-lite"/>
    </source>
</evidence>
<evidence type="ECO:0000313" key="3">
    <source>
        <dbReference type="EMBL" id="PIC25730.1"/>
    </source>
</evidence>
<feature type="region of interest" description="Disordered" evidence="1">
    <location>
        <begin position="539"/>
        <end position="567"/>
    </location>
</feature>
<dbReference type="AlphaFoldDB" id="A0A2G5TEQ1"/>
<dbReference type="Pfam" id="PF05218">
    <property type="entry name" value="DUF713"/>
    <property type="match status" value="1"/>
</dbReference>
<reference evidence="4" key="1">
    <citation type="submission" date="2017-10" db="EMBL/GenBank/DDBJ databases">
        <title>Rapid genome shrinkage in a self-fertile nematode reveals novel sperm competition proteins.</title>
        <authorList>
            <person name="Yin D."/>
            <person name="Schwarz E.M."/>
            <person name="Thomas C.G."/>
            <person name="Felde R.L."/>
            <person name="Korf I.F."/>
            <person name="Cutter A.D."/>
            <person name="Schartner C.M."/>
            <person name="Ralston E.J."/>
            <person name="Meyer B.J."/>
            <person name="Haag E.S."/>
        </authorList>
    </citation>
    <scope>NUCLEOTIDE SEQUENCE [LARGE SCALE GENOMIC DNA]</scope>
    <source>
        <strain evidence="4">JU1422</strain>
    </source>
</reference>
<protein>
    <submittedName>
        <fullName evidence="3">Uncharacterized protein</fullName>
    </submittedName>
</protein>
<feature type="compositionally biased region" description="Basic and acidic residues" evidence="1">
    <location>
        <begin position="354"/>
        <end position="378"/>
    </location>
</feature>
<feature type="compositionally biased region" description="Acidic residues" evidence="1">
    <location>
        <begin position="282"/>
        <end position="291"/>
    </location>
</feature>
<organism evidence="3 4">
    <name type="scientific">Caenorhabditis nigoni</name>
    <dbReference type="NCBI Taxonomy" id="1611254"/>
    <lineage>
        <taxon>Eukaryota</taxon>
        <taxon>Metazoa</taxon>
        <taxon>Ecdysozoa</taxon>
        <taxon>Nematoda</taxon>
        <taxon>Chromadorea</taxon>
        <taxon>Rhabditida</taxon>
        <taxon>Rhabditina</taxon>
        <taxon>Rhabditomorpha</taxon>
        <taxon>Rhabditoidea</taxon>
        <taxon>Rhabditidae</taxon>
        <taxon>Peloderinae</taxon>
        <taxon>Caenorhabditis</taxon>
    </lineage>
</organism>
<feature type="compositionally biased region" description="Polar residues" evidence="1">
    <location>
        <begin position="247"/>
        <end position="256"/>
    </location>
</feature>